<dbReference type="HOGENOM" id="CLU_027402_36_0_0"/>
<dbReference type="GO" id="GO:0006313">
    <property type="term" value="P:DNA transposition"/>
    <property type="evidence" value="ECO:0007669"/>
    <property type="project" value="InterPro"/>
</dbReference>
<name>C0QMT7_THEAB</name>
<dbReference type="AlphaFoldDB" id="C0QMT7"/>
<evidence type="ECO:0000313" key="4">
    <source>
        <dbReference type="EMBL" id="ACN29518.1"/>
    </source>
</evidence>
<dbReference type="KEGG" id="taf:THA_2021"/>
<proteinExistence type="predicted"/>
<accession>C0QMT7</accession>
<dbReference type="GO" id="GO:0043565">
    <property type="term" value="F:sequence-specific DNA binding"/>
    <property type="evidence" value="ECO:0007669"/>
    <property type="project" value="InterPro"/>
</dbReference>
<dbReference type="KEGG" id="taf:THA_2036"/>
<dbReference type="EMBL" id="CP001185">
    <property type="protein sequence ID" value="ACN29525.1"/>
    <property type="molecule type" value="Genomic_DNA"/>
</dbReference>
<evidence type="ECO:0000313" key="9">
    <source>
        <dbReference type="EMBL" id="ACN29528.1"/>
    </source>
</evidence>
<dbReference type="KEGG" id="taf:THA_2023"/>
<dbReference type="Pfam" id="PF01527">
    <property type="entry name" value="HTH_Tnp_1"/>
    <property type="match status" value="1"/>
</dbReference>
<dbReference type="EMBL" id="CP001185">
    <property type="protein sequence ID" value="ACN29516.1"/>
    <property type="molecule type" value="Genomic_DNA"/>
</dbReference>
<dbReference type="KEGG" id="taf:THA_2043"/>
<dbReference type="EMBL" id="CP001185">
    <property type="protein sequence ID" value="ACN29504.1"/>
    <property type="molecule type" value="Genomic_DNA"/>
</dbReference>
<dbReference type="KEGG" id="taf:THA_2025"/>
<dbReference type="SUPFAM" id="SSF48295">
    <property type="entry name" value="TrpR-like"/>
    <property type="match status" value="1"/>
</dbReference>
<evidence type="ECO:0000313" key="10">
    <source>
        <dbReference type="EMBL" id="ACN29529.1"/>
    </source>
</evidence>
<dbReference type="EMBL" id="CP001185">
    <property type="protein sequence ID" value="ACN29518.1"/>
    <property type="molecule type" value="Genomic_DNA"/>
</dbReference>
<dbReference type="EMBL" id="CP001185">
    <property type="protein sequence ID" value="ACN29529.1"/>
    <property type="molecule type" value="Genomic_DNA"/>
</dbReference>
<dbReference type="KEGG" id="taf:THA_2034"/>
<organism evidence="1 12">
    <name type="scientific">Thermosipho africanus (strain TCF52B)</name>
    <dbReference type="NCBI Taxonomy" id="484019"/>
    <lineage>
        <taxon>Bacteria</taxon>
        <taxon>Thermotogati</taxon>
        <taxon>Thermotogota</taxon>
        <taxon>Thermotogae</taxon>
        <taxon>Thermotogales</taxon>
        <taxon>Fervidobacteriaceae</taxon>
        <taxon>Thermosipho</taxon>
    </lineage>
</organism>
<evidence type="ECO:0000313" key="3">
    <source>
        <dbReference type="EMBL" id="ACN29516.1"/>
    </source>
</evidence>
<dbReference type="PANTHER" id="PTHR33609:SF1">
    <property type="entry name" value="TRANSPOSASE"/>
    <property type="match status" value="1"/>
</dbReference>
<evidence type="ECO:0000313" key="11">
    <source>
        <dbReference type="EMBL" id="ACN29536.1"/>
    </source>
</evidence>
<evidence type="ECO:0000313" key="7">
    <source>
        <dbReference type="EMBL" id="ACN29525.1"/>
    </source>
</evidence>
<dbReference type="InterPro" id="IPR052546">
    <property type="entry name" value="Transposase_8_domain"/>
</dbReference>
<protein>
    <submittedName>
        <fullName evidence="1">Transposase repeat family ISCc3</fullName>
    </submittedName>
</protein>
<dbReference type="Gene3D" id="1.10.10.10">
    <property type="entry name" value="Winged helix-like DNA-binding domain superfamily/Winged helix DNA-binding domain"/>
    <property type="match status" value="1"/>
</dbReference>
<keyword evidence="12" id="KW-1185">Reference proteome</keyword>
<dbReference type="GO" id="GO:0004803">
    <property type="term" value="F:transposase activity"/>
    <property type="evidence" value="ECO:0007669"/>
    <property type="project" value="InterPro"/>
</dbReference>
<dbReference type="EMBL" id="CP001185">
    <property type="protein sequence ID" value="ACN29521.1"/>
    <property type="molecule type" value="Genomic_DNA"/>
</dbReference>
<evidence type="ECO:0000313" key="1">
    <source>
        <dbReference type="EMBL" id="ACN29504.1"/>
    </source>
</evidence>
<evidence type="ECO:0000313" key="6">
    <source>
        <dbReference type="EMBL" id="ACN29523.1"/>
    </source>
</evidence>
<dbReference type="eggNOG" id="COG2963">
    <property type="taxonomic scope" value="Bacteria"/>
</dbReference>
<dbReference type="PANTHER" id="PTHR33609">
    <property type="entry name" value="LOW CALCIUM RESPONSE LOCUS PROTEIN S"/>
    <property type="match status" value="1"/>
</dbReference>
<dbReference type="KEGG" id="taf:THA_2030"/>
<reference evidence="1 12" key="1">
    <citation type="journal article" date="2009" name="J. Bacteriol.">
        <title>The genome of Thermosipho africanus TCF52B: lateral genetic connections to the Firmicutes and Archaea.</title>
        <authorList>
            <person name="Nesboe C.L."/>
            <person name="Bapteste E."/>
            <person name="Curtis B."/>
            <person name="Dahle H."/>
            <person name="Lopez P."/>
            <person name="Macleod D."/>
            <person name="Dlutek M."/>
            <person name="Bowman S."/>
            <person name="Zhaxybayeva O."/>
            <person name="Birkeland N.-K."/>
            <person name="Doolittle W.F."/>
        </authorList>
    </citation>
    <scope>NUCLEOTIDE SEQUENCE [LARGE SCALE GENOMIC DNA]</scope>
    <source>
        <strain evidence="1 12">TCF52B</strain>
    </source>
</reference>
<dbReference type="EMBL" id="CP001185">
    <property type="protein sequence ID" value="ACN29514.1"/>
    <property type="molecule type" value="Genomic_DNA"/>
</dbReference>
<dbReference type="InterPro" id="IPR036388">
    <property type="entry name" value="WH-like_DNA-bd_sf"/>
</dbReference>
<evidence type="ECO:0000313" key="12">
    <source>
        <dbReference type="Proteomes" id="UP000002453"/>
    </source>
</evidence>
<dbReference type="Proteomes" id="UP000002453">
    <property type="component" value="Chromosome"/>
</dbReference>
<dbReference type="InterPro" id="IPR002514">
    <property type="entry name" value="Transposase_8"/>
</dbReference>
<dbReference type="InterPro" id="IPR010921">
    <property type="entry name" value="Trp_repressor/repl_initiator"/>
</dbReference>
<dbReference type="STRING" id="484019.THA_2011"/>
<gene>
    <name evidence="1" type="ordered locus">THA_2011</name>
    <name evidence="2" type="ordered locus">THA_2021</name>
    <name evidence="3" type="ordered locus">THA_2023</name>
    <name evidence="4" type="ordered locus">THA_2025</name>
    <name evidence="5" type="ordered locus">THA_2028</name>
    <name evidence="6" type="ordered locus">THA_2030</name>
    <name evidence="7" type="ordered locus">THA_2032</name>
    <name evidence="8" type="ordered locus">THA_2034</name>
    <name evidence="9" type="ordered locus">THA_2035</name>
    <name evidence="10" type="ordered locus">THA_2036</name>
    <name evidence="11" type="ordered locus">THA_2043</name>
</gene>
<sequence length="96" mass="10877">MRRKFSAEEKMAIVLEGLRGKKTIAEICREHGISQGQYYKWRDKFLEGAKTALETSGNSSQAAQYQRKIQELEQIIGKQAIVIETLKKTVIHPGGK</sequence>
<dbReference type="EMBL" id="CP001185">
    <property type="protein sequence ID" value="ACN29536.1"/>
    <property type="molecule type" value="Genomic_DNA"/>
</dbReference>
<dbReference type="EMBL" id="CP001185">
    <property type="protein sequence ID" value="ACN29527.1"/>
    <property type="molecule type" value="Genomic_DNA"/>
</dbReference>
<dbReference type="EMBL" id="CP001185">
    <property type="protein sequence ID" value="ACN29523.1"/>
    <property type="molecule type" value="Genomic_DNA"/>
</dbReference>
<dbReference type="KEGG" id="taf:THA_2035"/>
<dbReference type="KEGG" id="taf:THA_2028"/>
<dbReference type="KEGG" id="taf:THA_2032"/>
<evidence type="ECO:0000313" key="5">
    <source>
        <dbReference type="EMBL" id="ACN29521.1"/>
    </source>
</evidence>
<dbReference type="EMBL" id="CP001185">
    <property type="protein sequence ID" value="ACN29528.1"/>
    <property type="molecule type" value="Genomic_DNA"/>
</dbReference>
<evidence type="ECO:0000313" key="2">
    <source>
        <dbReference type="EMBL" id="ACN29514.1"/>
    </source>
</evidence>
<dbReference type="KEGG" id="taf:THA_2011"/>
<evidence type="ECO:0000313" key="8">
    <source>
        <dbReference type="EMBL" id="ACN29527.1"/>
    </source>
</evidence>